<dbReference type="EMBL" id="PCVN01000087">
    <property type="protein sequence ID" value="PIQ74195.1"/>
    <property type="molecule type" value="Genomic_DNA"/>
</dbReference>
<evidence type="ECO:0000313" key="1">
    <source>
        <dbReference type="EMBL" id="PIQ74195.1"/>
    </source>
</evidence>
<dbReference type="Proteomes" id="UP000231550">
    <property type="component" value="Unassembled WGS sequence"/>
</dbReference>
<proteinExistence type="predicted"/>
<name>A0A2H0KSE0_9BACT</name>
<reference evidence="1 2" key="1">
    <citation type="submission" date="2017-09" db="EMBL/GenBank/DDBJ databases">
        <title>Depth-based differentiation of microbial function through sediment-hosted aquifers and enrichment of novel symbionts in the deep terrestrial subsurface.</title>
        <authorList>
            <person name="Probst A.J."/>
            <person name="Ladd B."/>
            <person name="Jarett J.K."/>
            <person name="Geller-Mcgrath D.E."/>
            <person name="Sieber C.M."/>
            <person name="Emerson J.B."/>
            <person name="Anantharaman K."/>
            <person name="Thomas B.C."/>
            <person name="Malmstrom R."/>
            <person name="Stieglmeier M."/>
            <person name="Klingl A."/>
            <person name="Woyke T."/>
            <person name="Ryan C.M."/>
            <person name="Banfield J.F."/>
        </authorList>
    </citation>
    <scope>NUCLEOTIDE SEQUENCE [LARGE SCALE GENOMIC DNA]</scope>
    <source>
        <strain evidence="1">CG11_big_fil_rev_8_21_14_0_20_44_10</strain>
    </source>
</reference>
<comment type="caution">
    <text evidence="1">The sequence shown here is derived from an EMBL/GenBank/DDBJ whole genome shotgun (WGS) entry which is preliminary data.</text>
</comment>
<sequence length="73" mass="8725">MLNGLIVKRNNSCFKIRISKSEIRNPKQYPITKIPTLRVVTRRVKNVCFGHLDLEFVICFELRDSNFEFYLVY</sequence>
<dbReference type="AlphaFoldDB" id="A0A2H0KSE0"/>
<organism evidence="1 2">
    <name type="scientific">Candidatus Portnoybacteria bacterium CG11_big_fil_rev_8_21_14_0_20_44_10</name>
    <dbReference type="NCBI Taxonomy" id="1974818"/>
    <lineage>
        <taxon>Bacteria</taxon>
        <taxon>Candidatus Portnoyibacteriota</taxon>
    </lineage>
</organism>
<gene>
    <name evidence="1" type="ORF">COV85_03435</name>
</gene>
<evidence type="ECO:0000313" key="2">
    <source>
        <dbReference type="Proteomes" id="UP000231550"/>
    </source>
</evidence>
<protein>
    <submittedName>
        <fullName evidence="1">Uncharacterized protein</fullName>
    </submittedName>
</protein>
<accession>A0A2H0KSE0</accession>